<evidence type="ECO:0000313" key="2">
    <source>
        <dbReference type="EMBL" id="KAK7152793.1"/>
    </source>
</evidence>
<keyword evidence="3" id="KW-1185">Reference proteome</keyword>
<proteinExistence type="predicted"/>
<sequence length="131" mass="14180">MMDAVICSTSLFYSTLCSSCTAETKLLNPSFTIHNNVSFTVSTVNPVRHKLQLGTVQTCNYSFLRMGCTQITYNSTSIGKPRANVKPVSAQNKKSIHLDQKAEAGAAKCNHSGNRSEASSGYEKTPSIAVR</sequence>
<dbReference type="AlphaFoldDB" id="A0AAN9D2R4"/>
<comment type="caution">
    <text evidence="2">The sequence shown here is derived from an EMBL/GenBank/DDBJ whole genome shotgun (WGS) entry which is preliminary data.</text>
</comment>
<evidence type="ECO:0000256" key="1">
    <source>
        <dbReference type="SAM" id="MobiDB-lite"/>
    </source>
</evidence>
<name>A0AAN9D2R4_9TELE</name>
<feature type="region of interest" description="Disordered" evidence="1">
    <location>
        <begin position="82"/>
        <end position="131"/>
    </location>
</feature>
<dbReference type="Proteomes" id="UP001364617">
    <property type="component" value="Unassembled WGS sequence"/>
</dbReference>
<organism evidence="2 3">
    <name type="scientific">Phoxinus phoxinus</name>
    <name type="common">Eurasian minnow</name>
    <dbReference type="NCBI Taxonomy" id="58324"/>
    <lineage>
        <taxon>Eukaryota</taxon>
        <taxon>Metazoa</taxon>
        <taxon>Chordata</taxon>
        <taxon>Craniata</taxon>
        <taxon>Vertebrata</taxon>
        <taxon>Euteleostomi</taxon>
        <taxon>Actinopterygii</taxon>
        <taxon>Neopterygii</taxon>
        <taxon>Teleostei</taxon>
        <taxon>Ostariophysi</taxon>
        <taxon>Cypriniformes</taxon>
        <taxon>Leuciscidae</taxon>
        <taxon>Phoxininae</taxon>
        <taxon>Phoxinus</taxon>
    </lineage>
</organism>
<reference evidence="2 3" key="1">
    <citation type="submission" date="2024-02" db="EMBL/GenBank/DDBJ databases">
        <title>Chromosome-level genome assembly of the Eurasian Minnow (Phoxinus phoxinus).</title>
        <authorList>
            <person name="Oriowo T.O."/>
            <person name="Martin S."/>
            <person name="Stange M."/>
            <person name="Chrysostomakis Y."/>
            <person name="Brown T."/>
            <person name="Winkler S."/>
            <person name="Kukowka S."/>
            <person name="Myers E.W."/>
            <person name="Bohne A."/>
        </authorList>
    </citation>
    <scope>NUCLEOTIDE SEQUENCE [LARGE SCALE GENOMIC DNA]</scope>
    <source>
        <strain evidence="2">ZFMK-TIS-60720</strain>
        <tissue evidence="2">Whole Organism</tissue>
    </source>
</reference>
<accession>A0AAN9D2R4</accession>
<protein>
    <submittedName>
        <fullName evidence="2">Uncharacterized protein</fullName>
    </submittedName>
</protein>
<gene>
    <name evidence="2" type="ORF">R3I93_010881</name>
</gene>
<evidence type="ECO:0000313" key="3">
    <source>
        <dbReference type="Proteomes" id="UP001364617"/>
    </source>
</evidence>
<dbReference type="EMBL" id="JAYKXH010000011">
    <property type="protein sequence ID" value="KAK7152793.1"/>
    <property type="molecule type" value="Genomic_DNA"/>
</dbReference>